<evidence type="ECO:0000313" key="2">
    <source>
        <dbReference type="Proteomes" id="UP001108029"/>
    </source>
</evidence>
<gene>
    <name evidence="1" type="ORF">LJ657_14375</name>
</gene>
<organism evidence="1 2">
    <name type="scientific">Streptomyces guryensis</name>
    <dbReference type="NCBI Taxonomy" id="2886947"/>
    <lineage>
        <taxon>Bacteria</taxon>
        <taxon>Bacillati</taxon>
        <taxon>Actinomycetota</taxon>
        <taxon>Actinomycetes</taxon>
        <taxon>Kitasatosporales</taxon>
        <taxon>Streptomycetaceae</taxon>
        <taxon>Streptomyces</taxon>
    </lineage>
</organism>
<sequence length="52" mass="5835">MTLSKEGTAHEIQFVEQQWSENRHFALLHDITERFSTCPLSTAVDDAGGAQM</sequence>
<dbReference type="RefSeq" id="WP_232648975.1">
    <property type="nucleotide sequence ID" value="NZ_JAJSBI010000006.1"/>
</dbReference>
<dbReference type="Proteomes" id="UP001108029">
    <property type="component" value="Unassembled WGS sequence"/>
</dbReference>
<dbReference type="EMBL" id="JAJSBI010000006">
    <property type="protein sequence ID" value="MCD9874847.1"/>
    <property type="molecule type" value="Genomic_DNA"/>
</dbReference>
<name>A0A9Q3VNC6_9ACTN</name>
<reference evidence="1" key="1">
    <citation type="submission" date="2021-12" db="EMBL/GenBank/DDBJ databases">
        <authorList>
            <person name="Lee J.-H."/>
            <person name="Kim S.-B."/>
        </authorList>
    </citation>
    <scope>NUCLEOTIDE SEQUENCE</scope>
    <source>
        <strain evidence="1">NR30</strain>
    </source>
</reference>
<dbReference type="AlphaFoldDB" id="A0A9Q3VNC6"/>
<proteinExistence type="predicted"/>
<keyword evidence="2" id="KW-1185">Reference proteome</keyword>
<protein>
    <submittedName>
        <fullName evidence="1">Uncharacterized protein</fullName>
    </submittedName>
</protein>
<comment type="caution">
    <text evidence="1">The sequence shown here is derived from an EMBL/GenBank/DDBJ whole genome shotgun (WGS) entry which is preliminary data.</text>
</comment>
<evidence type="ECO:0000313" key="1">
    <source>
        <dbReference type="EMBL" id="MCD9874847.1"/>
    </source>
</evidence>
<accession>A0A9Q3VNC6</accession>